<keyword evidence="3 6" id="KW-0996">Nickel insertion</keyword>
<proteinExistence type="inferred from homology"/>
<evidence type="ECO:0000256" key="7">
    <source>
        <dbReference type="SAM" id="MobiDB-lite"/>
    </source>
</evidence>
<gene>
    <name evidence="6 9" type="primary">ureG</name>
    <name evidence="9" type="ORF">C2R22_00180</name>
</gene>
<dbReference type="GeneID" id="35590459"/>
<dbReference type="NCBIfam" id="TIGR00101">
    <property type="entry name" value="ureG"/>
    <property type="match status" value="1"/>
</dbReference>
<dbReference type="InterPro" id="IPR027417">
    <property type="entry name" value="P-loop_NTPase"/>
</dbReference>
<dbReference type="PANTHER" id="PTHR31715">
    <property type="entry name" value="UREASE ACCESSORY PROTEIN G"/>
    <property type="match status" value="1"/>
</dbReference>
<organism evidence="9 10">
    <name type="scientific">Salinigranum rubrum</name>
    <dbReference type="NCBI Taxonomy" id="755307"/>
    <lineage>
        <taxon>Archaea</taxon>
        <taxon>Methanobacteriati</taxon>
        <taxon>Methanobacteriota</taxon>
        <taxon>Stenosarchaea group</taxon>
        <taxon>Halobacteria</taxon>
        <taxon>Halobacteriales</taxon>
        <taxon>Haloferacaceae</taxon>
        <taxon>Salinigranum</taxon>
    </lineage>
</organism>
<dbReference type="InterPro" id="IPR003495">
    <property type="entry name" value="CobW/HypB/UreG_nucleotide-bd"/>
</dbReference>
<keyword evidence="5 6" id="KW-0143">Chaperone</keyword>
<evidence type="ECO:0000256" key="6">
    <source>
        <dbReference type="HAMAP-Rule" id="MF_01389"/>
    </source>
</evidence>
<evidence type="ECO:0000313" key="10">
    <source>
        <dbReference type="Proteomes" id="UP000236584"/>
    </source>
</evidence>
<dbReference type="AlphaFoldDB" id="A0A2I8VEH7"/>
<dbReference type="KEGG" id="srub:C2R22_00180"/>
<dbReference type="GO" id="GO:0005737">
    <property type="term" value="C:cytoplasm"/>
    <property type="evidence" value="ECO:0007669"/>
    <property type="project" value="UniProtKB-SubCell"/>
</dbReference>
<feature type="compositionally biased region" description="Basic and acidic residues" evidence="7">
    <location>
        <begin position="1"/>
        <end position="18"/>
    </location>
</feature>
<protein>
    <recommendedName>
        <fullName evidence="6">Urease accessory protein UreG</fullName>
    </recommendedName>
</protein>
<dbReference type="RefSeq" id="WP_103423782.1">
    <property type="nucleotide sequence ID" value="NZ_CP026309.1"/>
</dbReference>
<feature type="domain" description="CobW/HypB/UreG nucleotide-binding" evidence="8">
    <location>
        <begin position="21"/>
        <end position="195"/>
    </location>
</feature>
<dbReference type="GO" id="GO:0043419">
    <property type="term" value="P:urea catabolic process"/>
    <property type="evidence" value="ECO:0007669"/>
    <property type="project" value="InterPro"/>
</dbReference>
<name>A0A2I8VEH7_9EURY</name>
<evidence type="ECO:0000256" key="2">
    <source>
        <dbReference type="ARBA" id="ARBA00022741"/>
    </source>
</evidence>
<comment type="function">
    <text evidence="6">Facilitates the functional incorporation of the urease nickel metallocenter. This process requires GTP hydrolysis, probably effectuated by UreG.</text>
</comment>
<keyword evidence="6" id="KW-0963">Cytoplasm</keyword>
<reference evidence="9 10" key="1">
    <citation type="submission" date="2018-01" db="EMBL/GenBank/DDBJ databases">
        <title>Complete genome sequence of Salinigranum rubrum GX10T, an extremely halophilic archaeon isolated from a marine solar saltern.</title>
        <authorList>
            <person name="Han S."/>
        </authorList>
    </citation>
    <scope>NUCLEOTIDE SEQUENCE [LARGE SCALE GENOMIC DNA]</scope>
    <source>
        <strain evidence="9 10">GX10</strain>
    </source>
</reference>
<dbReference type="OrthoDB" id="812at2157"/>
<accession>A0A2I8VEH7</accession>
<evidence type="ECO:0000256" key="5">
    <source>
        <dbReference type="ARBA" id="ARBA00023186"/>
    </source>
</evidence>
<dbReference type="HAMAP" id="MF_01389">
    <property type="entry name" value="UreG"/>
    <property type="match status" value="1"/>
</dbReference>
<comment type="subcellular location">
    <subcellularLocation>
        <location evidence="6">Cytoplasm</location>
    </subcellularLocation>
</comment>
<dbReference type="GO" id="GO:0016151">
    <property type="term" value="F:nickel cation binding"/>
    <property type="evidence" value="ECO:0007669"/>
    <property type="project" value="UniProtKB-UniRule"/>
</dbReference>
<evidence type="ECO:0000313" key="9">
    <source>
        <dbReference type="EMBL" id="AUV80274.1"/>
    </source>
</evidence>
<dbReference type="GO" id="GO:0003924">
    <property type="term" value="F:GTPase activity"/>
    <property type="evidence" value="ECO:0007669"/>
    <property type="project" value="InterPro"/>
</dbReference>
<evidence type="ECO:0000259" key="8">
    <source>
        <dbReference type="Pfam" id="PF02492"/>
    </source>
</evidence>
<keyword evidence="2 6" id="KW-0547">Nucleotide-binding</keyword>
<dbReference type="EMBL" id="CP026309">
    <property type="protein sequence ID" value="AUV80274.1"/>
    <property type="molecule type" value="Genomic_DNA"/>
</dbReference>
<dbReference type="SUPFAM" id="SSF52540">
    <property type="entry name" value="P-loop containing nucleoside triphosphate hydrolases"/>
    <property type="match status" value="1"/>
</dbReference>
<dbReference type="Gene3D" id="3.40.50.300">
    <property type="entry name" value="P-loop containing nucleotide triphosphate hydrolases"/>
    <property type="match status" value="1"/>
</dbReference>
<evidence type="ECO:0000256" key="1">
    <source>
        <dbReference type="ARBA" id="ARBA00005732"/>
    </source>
</evidence>
<comment type="similarity">
    <text evidence="1 6">Belongs to the SIMIBI class G3E GTPase family. UreG subfamily.</text>
</comment>
<dbReference type="PANTHER" id="PTHR31715:SF0">
    <property type="entry name" value="UREASE ACCESSORY PROTEIN G"/>
    <property type="match status" value="1"/>
</dbReference>
<dbReference type="InterPro" id="IPR004400">
    <property type="entry name" value="UreG"/>
</dbReference>
<keyword evidence="4 6" id="KW-0342">GTP-binding</keyword>
<evidence type="ECO:0000256" key="3">
    <source>
        <dbReference type="ARBA" id="ARBA00022988"/>
    </source>
</evidence>
<evidence type="ECO:0000256" key="4">
    <source>
        <dbReference type="ARBA" id="ARBA00023134"/>
    </source>
</evidence>
<comment type="subunit">
    <text evidence="6">Homodimer. UreD, UreF and UreG form a complex that acts as a GTP-hydrolysis-dependent molecular chaperone, activating the urease apoprotein by helping to assemble the nickel containing metallocenter of UreC. The UreE protein probably delivers the nickel.</text>
</comment>
<dbReference type="Proteomes" id="UP000236584">
    <property type="component" value="Chromosome"/>
</dbReference>
<dbReference type="Pfam" id="PF02492">
    <property type="entry name" value="cobW"/>
    <property type="match status" value="1"/>
</dbReference>
<feature type="binding site" evidence="6">
    <location>
        <begin position="27"/>
        <end position="34"/>
    </location>
    <ligand>
        <name>GTP</name>
        <dbReference type="ChEBI" id="CHEBI:37565"/>
    </ligand>
</feature>
<feature type="region of interest" description="Disordered" evidence="7">
    <location>
        <begin position="1"/>
        <end position="26"/>
    </location>
</feature>
<keyword evidence="10" id="KW-1185">Reference proteome</keyword>
<dbReference type="PIRSF" id="PIRSF005624">
    <property type="entry name" value="Ni-bind_GTPase"/>
    <property type="match status" value="1"/>
</dbReference>
<dbReference type="GO" id="GO:0005525">
    <property type="term" value="F:GTP binding"/>
    <property type="evidence" value="ECO:0007669"/>
    <property type="project" value="UniProtKB-KW"/>
</dbReference>
<sequence length="220" mass="24103">MSRTERENEDATRPRSYRDVPVVGIGGPVGSGKTSLIERLVPHLKTDDRTIGLIANDILTQEDANVLKESFAGEIPDDLVQGVETGACPHTGIREDPTMNLDKVTEYAQNYPELDLVLLESGGDNLAATFNPELADYFIYVISVAEGDDIPRKRGPGVVDCDLLVINKTDLAPHVGADLDVMERDTEEVRNGRPYVLTNCKEESGIEEVAAHVEREVLFA</sequence>